<comment type="caution">
    <text evidence="1">The sequence shown here is derived from an EMBL/GenBank/DDBJ whole genome shotgun (WGS) entry which is preliminary data.</text>
</comment>
<accession>A0ABW6TV88</accession>
<protein>
    <submittedName>
        <fullName evidence="1">Uncharacterized protein</fullName>
    </submittedName>
</protein>
<gene>
    <name evidence="1" type="ORF">ACFYZM_02285</name>
</gene>
<dbReference type="RefSeq" id="WP_388623516.1">
    <property type="nucleotide sequence ID" value="NZ_JBIAUT010000001.1"/>
</dbReference>
<proteinExistence type="predicted"/>
<dbReference type="Proteomes" id="UP001602123">
    <property type="component" value="Unassembled WGS sequence"/>
</dbReference>
<name>A0ABW6TV88_9ACTN</name>
<dbReference type="EMBL" id="JBIAUT010000001">
    <property type="protein sequence ID" value="MFF4215097.1"/>
    <property type="molecule type" value="Genomic_DNA"/>
</dbReference>
<reference evidence="1 2" key="1">
    <citation type="submission" date="2024-10" db="EMBL/GenBank/DDBJ databases">
        <title>The Natural Products Discovery Center: Release of the First 8490 Sequenced Strains for Exploring Actinobacteria Biosynthetic Diversity.</title>
        <authorList>
            <person name="Kalkreuter E."/>
            <person name="Kautsar S.A."/>
            <person name="Yang D."/>
            <person name="Bader C.D."/>
            <person name="Teijaro C.N."/>
            <person name="Fluegel L."/>
            <person name="Davis C.M."/>
            <person name="Simpson J.R."/>
            <person name="Lauterbach L."/>
            <person name="Steele A.D."/>
            <person name="Gui C."/>
            <person name="Meng S."/>
            <person name="Li G."/>
            <person name="Viehrig K."/>
            <person name="Ye F."/>
            <person name="Su P."/>
            <person name="Kiefer A.F."/>
            <person name="Nichols A."/>
            <person name="Cepeda A.J."/>
            <person name="Yan W."/>
            <person name="Fan B."/>
            <person name="Jiang Y."/>
            <person name="Adhikari A."/>
            <person name="Zheng C.-J."/>
            <person name="Schuster L."/>
            <person name="Cowan T.M."/>
            <person name="Smanski M.J."/>
            <person name="Chevrette M.G."/>
            <person name="De Carvalho L.P.S."/>
            <person name="Shen B."/>
        </authorList>
    </citation>
    <scope>NUCLEOTIDE SEQUENCE [LARGE SCALE GENOMIC DNA]</scope>
    <source>
        <strain evidence="1 2">NPDC001650</strain>
    </source>
</reference>
<evidence type="ECO:0000313" key="1">
    <source>
        <dbReference type="EMBL" id="MFF4215097.1"/>
    </source>
</evidence>
<sequence length="120" mass="12644">MIIEETGRESGVATGFIVKNGVKVFAYRDYGCPEPELELECAQPVGCEVKFGIVFAYVPPQAVGGKPFIVSGEVVAGKCSGDFFSIPVRRGGGNIPISPKGIHSALASKMHSWGTDPSRG</sequence>
<organism evidence="1 2">
    <name type="scientific">Streptomyces nondiastaticus</name>
    <dbReference type="NCBI Taxonomy" id="3154512"/>
    <lineage>
        <taxon>Bacteria</taxon>
        <taxon>Bacillati</taxon>
        <taxon>Actinomycetota</taxon>
        <taxon>Actinomycetes</taxon>
        <taxon>Kitasatosporales</taxon>
        <taxon>Streptomycetaceae</taxon>
        <taxon>Streptomyces</taxon>
    </lineage>
</organism>
<evidence type="ECO:0000313" key="2">
    <source>
        <dbReference type="Proteomes" id="UP001602123"/>
    </source>
</evidence>
<keyword evidence="2" id="KW-1185">Reference proteome</keyword>